<dbReference type="PANTHER" id="PTHR37528">
    <property type="entry name" value="UPF0149 PROTEIN YGFB"/>
    <property type="match status" value="1"/>
</dbReference>
<reference evidence="2" key="1">
    <citation type="submission" date="2019-02" db="EMBL/GenBank/DDBJ databases">
        <authorList>
            <person name="Li S.-H."/>
        </authorList>
    </citation>
    <scope>NUCLEOTIDE SEQUENCE</scope>
    <source>
        <strain evidence="2">IMCC14734</strain>
    </source>
</reference>
<dbReference type="Pfam" id="PF03695">
    <property type="entry name" value="UPF0149"/>
    <property type="match status" value="1"/>
</dbReference>
<dbReference type="SUPFAM" id="SSF101327">
    <property type="entry name" value="YgfB-like"/>
    <property type="match status" value="1"/>
</dbReference>
<evidence type="ECO:0000313" key="2">
    <source>
        <dbReference type="EMBL" id="MCX2980074.1"/>
    </source>
</evidence>
<name>A0ABT3TDK3_9GAMM</name>
<evidence type="ECO:0000313" key="3">
    <source>
        <dbReference type="Proteomes" id="UP001143362"/>
    </source>
</evidence>
<gene>
    <name evidence="2" type="ORF">EYC98_04250</name>
</gene>
<proteinExistence type="inferred from homology"/>
<dbReference type="EMBL" id="SHNN01000001">
    <property type="protein sequence ID" value="MCX2980074.1"/>
    <property type="molecule type" value="Genomic_DNA"/>
</dbReference>
<dbReference type="InterPro" id="IPR011978">
    <property type="entry name" value="YgfB-like"/>
</dbReference>
<dbReference type="RefSeq" id="WP_279244054.1">
    <property type="nucleotide sequence ID" value="NZ_SHNN01000001.1"/>
</dbReference>
<dbReference type="Proteomes" id="UP001143362">
    <property type="component" value="Unassembled WGS sequence"/>
</dbReference>
<comment type="caution">
    <text evidence="2">The sequence shown here is derived from an EMBL/GenBank/DDBJ whole genome shotgun (WGS) entry which is preliminary data.</text>
</comment>
<keyword evidence="3" id="KW-1185">Reference proteome</keyword>
<protein>
    <submittedName>
        <fullName evidence="2">Uncharacterized protein</fullName>
    </submittedName>
</protein>
<dbReference type="PANTHER" id="PTHR37528:SF1">
    <property type="entry name" value="UPF0149 PROTEIN YGFB"/>
    <property type="match status" value="1"/>
</dbReference>
<dbReference type="Gene3D" id="1.20.120.740">
    <property type="entry name" value="YgfB uncharacterised protein family UPF0149, PF03695"/>
    <property type="match status" value="1"/>
</dbReference>
<comment type="similarity">
    <text evidence="1">Belongs to the UPF0149 family.</text>
</comment>
<accession>A0ABT3TDK3</accession>
<dbReference type="InterPro" id="IPR036255">
    <property type="entry name" value="YgfB-like_sf"/>
</dbReference>
<sequence length="187" mass="20470">MPDSYFDHEQALDFDDYANQLLEQGLQESPAHLHGGICGLLVAAPLEPDHCLAALCQALQLDIRGELAGSSLQLILATTKAMADDQFEFHLFLPDDETEIEQRINALADWCRGFLAGYAMAVTDPGADGLGDEVAEILKDVSAIAEVGMDNEIDDEEAESSYFELTEFLRFATLNLAQDALQMDEAE</sequence>
<evidence type="ECO:0000256" key="1">
    <source>
        <dbReference type="ARBA" id="ARBA00038308"/>
    </source>
</evidence>
<organism evidence="2 3">
    <name type="scientific">Candidatus Litorirhabdus singularis</name>
    <dbReference type="NCBI Taxonomy" id="2518993"/>
    <lineage>
        <taxon>Bacteria</taxon>
        <taxon>Pseudomonadati</taxon>
        <taxon>Pseudomonadota</taxon>
        <taxon>Gammaproteobacteria</taxon>
        <taxon>Cellvibrionales</taxon>
        <taxon>Halieaceae</taxon>
        <taxon>Candidatus Litorirhabdus</taxon>
    </lineage>
</organism>